<sequence>MQTIIFDVDDTLYDQLQPFRNAVHQQLDISYNEKQIEALYLSSRKYSDKVFEKHMNGDITALELQTYRITEACKDFGLTLSHQQAAAFQEAYLNEQNQIRLFSEIEMLLDHLSMNKYQLAVLTNGEVDHQMMKVKQLGITKWIPEENIFVSAGIGYSKPNRKVFEHLENKLNLSKENTIYIGDSFENDIIGAKQVGWKATWMNHRFRKKPISNYKPDYTINNPEDLLAIFGLKEKHVTG</sequence>
<dbReference type="PANTHER" id="PTHR46470">
    <property type="entry name" value="N-ACYLNEURAMINATE-9-PHOSPHATASE"/>
    <property type="match status" value="1"/>
</dbReference>
<dbReference type="InterPro" id="IPR036412">
    <property type="entry name" value="HAD-like_sf"/>
</dbReference>
<proteinExistence type="predicted"/>
<dbReference type="PANTHER" id="PTHR46470:SF2">
    <property type="entry name" value="GLYCERALDEHYDE 3-PHOSPHATE PHOSPHATASE"/>
    <property type="match status" value="1"/>
</dbReference>
<dbReference type="OrthoDB" id="25198at2"/>
<dbReference type="Proteomes" id="UP000184184">
    <property type="component" value="Unassembled WGS sequence"/>
</dbReference>
<evidence type="ECO:0000256" key="2">
    <source>
        <dbReference type="ARBA" id="ARBA00022723"/>
    </source>
</evidence>
<organism evidence="5 6">
    <name type="scientific">Gracilibacillus kekensis</name>
    <dbReference type="NCBI Taxonomy" id="1027249"/>
    <lineage>
        <taxon>Bacteria</taxon>
        <taxon>Bacillati</taxon>
        <taxon>Bacillota</taxon>
        <taxon>Bacilli</taxon>
        <taxon>Bacillales</taxon>
        <taxon>Bacillaceae</taxon>
        <taxon>Gracilibacillus</taxon>
    </lineage>
</organism>
<dbReference type="AlphaFoldDB" id="A0A1M7L3P0"/>
<accession>A0A1M7L3P0</accession>
<reference evidence="5 6" key="1">
    <citation type="submission" date="2016-11" db="EMBL/GenBank/DDBJ databases">
        <authorList>
            <person name="Jaros S."/>
            <person name="Januszkiewicz K."/>
            <person name="Wedrychowicz H."/>
        </authorList>
    </citation>
    <scope>NUCLEOTIDE SEQUENCE [LARGE SCALE GENOMIC DNA]</scope>
    <source>
        <strain evidence="5 6">CGMCC 1.10681</strain>
    </source>
</reference>
<keyword evidence="4" id="KW-0460">Magnesium</keyword>
<dbReference type="PRINTS" id="PR00413">
    <property type="entry name" value="HADHALOGNASE"/>
</dbReference>
<dbReference type="InterPro" id="IPR023214">
    <property type="entry name" value="HAD_sf"/>
</dbReference>
<dbReference type="InterPro" id="IPR051400">
    <property type="entry name" value="HAD-like_hydrolase"/>
</dbReference>
<name>A0A1M7L3P0_9BACI</name>
<dbReference type="RefSeq" id="WP_073200060.1">
    <property type="nucleotide sequence ID" value="NZ_FRCZ01000001.1"/>
</dbReference>
<keyword evidence="2" id="KW-0479">Metal-binding</keyword>
<gene>
    <name evidence="5" type="ORF">SAMN05216179_0926</name>
</gene>
<dbReference type="GO" id="GO:0044281">
    <property type="term" value="P:small molecule metabolic process"/>
    <property type="evidence" value="ECO:0007669"/>
    <property type="project" value="UniProtKB-ARBA"/>
</dbReference>
<protein>
    <submittedName>
        <fullName evidence="5">Putative hydrolase of the HAD superfamily</fullName>
    </submittedName>
</protein>
<dbReference type="InterPro" id="IPR006439">
    <property type="entry name" value="HAD-SF_hydro_IA"/>
</dbReference>
<comment type="cofactor">
    <cofactor evidence="1">
        <name>Mg(2+)</name>
        <dbReference type="ChEBI" id="CHEBI:18420"/>
    </cofactor>
</comment>
<evidence type="ECO:0000256" key="3">
    <source>
        <dbReference type="ARBA" id="ARBA00022801"/>
    </source>
</evidence>
<dbReference type="STRING" id="1027249.SAMN05216179_0926"/>
<evidence type="ECO:0000313" key="5">
    <source>
        <dbReference type="EMBL" id="SHM72475.1"/>
    </source>
</evidence>
<dbReference type="GO" id="GO:0016791">
    <property type="term" value="F:phosphatase activity"/>
    <property type="evidence" value="ECO:0007669"/>
    <property type="project" value="TreeGrafter"/>
</dbReference>
<dbReference type="Gene3D" id="3.40.50.1000">
    <property type="entry name" value="HAD superfamily/HAD-like"/>
    <property type="match status" value="1"/>
</dbReference>
<dbReference type="GO" id="GO:0046872">
    <property type="term" value="F:metal ion binding"/>
    <property type="evidence" value="ECO:0007669"/>
    <property type="project" value="UniProtKB-KW"/>
</dbReference>
<dbReference type="SUPFAM" id="SSF56784">
    <property type="entry name" value="HAD-like"/>
    <property type="match status" value="1"/>
</dbReference>
<dbReference type="EMBL" id="FRCZ01000001">
    <property type="protein sequence ID" value="SHM72475.1"/>
    <property type="molecule type" value="Genomic_DNA"/>
</dbReference>
<dbReference type="SFLD" id="SFLDS00003">
    <property type="entry name" value="Haloacid_Dehalogenase"/>
    <property type="match status" value="1"/>
</dbReference>
<dbReference type="Gene3D" id="1.20.120.710">
    <property type="entry name" value="Haloacid dehalogenase hydrolase-like domain"/>
    <property type="match status" value="1"/>
</dbReference>
<keyword evidence="3 5" id="KW-0378">Hydrolase</keyword>
<evidence type="ECO:0000313" key="6">
    <source>
        <dbReference type="Proteomes" id="UP000184184"/>
    </source>
</evidence>
<dbReference type="NCBIfam" id="TIGR01549">
    <property type="entry name" value="HAD-SF-IA-v1"/>
    <property type="match status" value="1"/>
</dbReference>
<evidence type="ECO:0000256" key="4">
    <source>
        <dbReference type="ARBA" id="ARBA00022842"/>
    </source>
</evidence>
<keyword evidence="6" id="KW-1185">Reference proteome</keyword>
<dbReference type="SFLD" id="SFLDG01129">
    <property type="entry name" value="C1.5:_HAD__Beta-PGM__Phosphata"/>
    <property type="match status" value="1"/>
</dbReference>
<evidence type="ECO:0000256" key="1">
    <source>
        <dbReference type="ARBA" id="ARBA00001946"/>
    </source>
</evidence>
<dbReference type="Pfam" id="PF00702">
    <property type="entry name" value="Hydrolase"/>
    <property type="match status" value="1"/>
</dbReference>